<gene>
    <name evidence="7" type="ORF">DRW42_13455</name>
</gene>
<keyword evidence="8" id="KW-1185">Reference proteome</keyword>
<reference evidence="7 8" key="1">
    <citation type="submission" date="2018-07" db="EMBL/GenBank/DDBJ databases">
        <title>A draft genome of a endophytic bacteria, a new species of Pedobacter.</title>
        <authorList>
            <person name="Zhang Z.D."/>
            <person name="Chen Z.J."/>
        </authorList>
    </citation>
    <scope>NUCLEOTIDE SEQUENCE [LARGE SCALE GENOMIC DNA]</scope>
    <source>
        <strain evidence="7 8">RS10</strain>
    </source>
</reference>
<keyword evidence="4" id="KW-0238">DNA-binding</keyword>
<comment type="caution">
    <text evidence="7">The sequence shown here is derived from an EMBL/GenBank/DDBJ whole genome shotgun (WGS) entry which is preliminary data.</text>
</comment>
<evidence type="ECO:0000256" key="3">
    <source>
        <dbReference type="ARBA" id="ARBA00023015"/>
    </source>
</evidence>
<organism evidence="7 8">
    <name type="scientific">Pedobacter miscanthi</name>
    <dbReference type="NCBI Taxonomy" id="2259170"/>
    <lineage>
        <taxon>Bacteria</taxon>
        <taxon>Pseudomonadati</taxon>
        <taxon>Bacteroidota</taxon>
        <taxon>Sphingobacteriia</taxon>
        <taxon>Sphingobacteriales</taxon>
        <taxon>Sphingobacteriaceae</taxon>
        <taxon>Pedobacter</taxon>
    </lineage>
</organism>
<dbReference type="Gene3D" id="3.40.640.10">
    <property type="entry name" value="Type I PLP-dependent aspartate aminotransferase-like (Major domain)"/>
    <property type="match status" value="1"/>
</dbReference>
<evidence type="ECO:0000256" key="1">
    <source>
        <dbReference type="ARBA" id="ARBA00005384"/>
    </source>
</evidence>
<keyword evidence="2" id="KW-0663">Pyridoxal phosphate</keyword>
<dbReference type="InterPro" id="IPR036388">
    <property type="entry name" value="WH-like_DNA-bd_sf"/>
</dbReference>
<dbReference type="InterPro" id="IPR004839">
    <property type="entry name" value="Aminotransferase_I/II_large"/>
</dbReference>
<keyword evidence="3" id="KW-0805">Transcription regulation</keyword>
<dbReference type="GO" id="GO:0003677">
    <property type="term" value="F:DNA binding"/>
    <property type="evidence" value="ECO:0007669"/>
    <property type="project" value="UniProtKB-KW"/>
</dbReference>
<dbReference type="OrthoDB" id="594134at2"/>
<dbReference type="PROSITE" id="PS50949">
    <property type="entry name" value="HTH_GNTR"/>
    <property type="match status" value="1"/>
</dbReference>
<dbReference type="PANTHER" id="PTHR46577">
    <property type="entry name" value="HTH-TYPE TRANSCRIPTIONAL REGULATORY PROTEIN GABR"/>
    <property type="match status" value="1"/>
</dbReference>
<proteinExistence type="inferred from homology"/>
<dbReference type="SUPFAM" id="SSF46785">
    <property type="entry name" value="Winged helix' DNA-binding domain"/>
    <property type="match status" value="1"/>
</dbReference>
<dbReference type="AlphaFoldDB" id="A0A366KYQ6"/>
<sequence>MLPFQTLIATSKESPLPIFRQITDRLVELVRAGMLKPGVFLPGTRQMGELLLVNRKTVIKVYEELLAQNWLESEPRKGYRVTANLPETRPRSFQPGPSYFQKNYKYQQNVMPHLDGEQRLKFSDILIDDGYPDPRLSPYREMNRVYSEQTTVTAQKQLLPYRPQGGLRTLKSAASELLNDSRGLNISSDEIVITRGGQMPLYITASVLIKPGDKIAVAKINDPMASQILEHAGGELIRIRHCEDGIDLDDLEKTLQIHRITLLHIQPHNQYPTGAVMSAEKRRKLLALIRTYNFWVIEEDLGYDFDFESKPILPLASADHGGKLIYIGNFDRTISRSIKLGFLIACPEILARASYLQGLMDHHGEVEMETMLCKMIISGDFDRHLIKSKKLYNQRCNILCEQLMAKLGNVLSFSRPKAGLGLWLKFRENFPLDKFLKATSRQGLFWEYGHHVDNSLRFGFASLSEKDIKRAVEIMHNCTLNLSESKICRHSDFPQIKAMTA</sequence>
<dbReference type="SMART" id="SM00345">
    <property type="entry name" value="HTH_GNTR"/>
    <property type="match status" value="1"/>
</dbReference>
<evidence type="ECO:0000256" key="2">
    <source>
        <dbReference type="ARBA" id="ARBA00022898"/>
    </source>
</evidence>
<protein>
    <recommendedName>
        <fullName evidence="6">HTH gntR-type domain-containing protein</fullName>
    </recommendedName>
</protein>
<evidence type="ECO:0000256" key="4">
    <source>
        <dbReference type="ARBA" id="ARBA00023125"/>
    </source>
</evidence>
<dbReference type="InterPro" id="IPR000524">
    <property type="entry name" value="Tscrpt_reg_HTH_GntR"/>
</dbReference>
<dbReference type="Pfam" id="PF00392">
    <property type="entry name" value="GntR"/>
    <property type="match status" value="1"/>
</dbReference>
<dbReference type="InterPro" id="IPR036390">
    <property type="entry name" value="WH_DNA-bd_sf"/>
</dbReference>
<dbReference type="Pfam" id="PF00155">
    <property type="entry name" value="Aminotran_1_2"/>
    <property type="match status" value="1"/>
</dbReference>
<dbReference type="PANTHER" id="PTHR46577:SF1">
    <property type="entry name" value="HTH-TYPE TRANSCRIPTIONAL REGULATORY PROTEIN GABR"/>
    <property type="match status" value="1"/>
</dbReference>
<dbReference type="Gene3D" id="1.10.10.10">
    <property type="entry name" value="Winged helix-like DNA-binding domain superfamily/Winged helix DNA-binding domain"/>
    <property type="match status" value="1"/>
</dbReference>
<feature type="domain" description="HTH gntR-type" evidence="6">
    <location>
        <begin position="16"/>
        <end position="84"/>
    </location>
</feature>
<accession>A0A366KYQ6</accession>
<dbReference type="InterPro" id="IPR051446">
    <property type="entry name" value="HTH_trans_reg/aminotransferase"/>
</dbReference>
<name>A0A366KYQ6_9SPHI</name>
<dbReference type="GO" id="GO:0030170">
    <property type="term" value="F:pyridoxal phosphate binding"/>
    <property type="evidence" value="ECO:0007669"/>
    <property type="project" value="InterPro"/>
</dbReference>
<dbReference type="Proteomes" id="UP000252081">
    <property type="component" value="Unassembled WGS sequence"/>
</dbReference>
<dbReference type="SUPFAM" id="SSF53383">
    <property type="entry name" value="PLP-dependent transferases"/>
    <property type="match status" value="1"/>
</dbReference>
<evidence type="ECO:0000313" key="7">
    <source>
        <dbReference type="EMBL" id="RBQ06775.1"/>
    </source>
</evidence>
<evidence type="ECO:0000313" key="8">
    <source>
        <dbReference type="Proteomes" id="UP000252081"/>
    </source>
</evidence>
<dbReference type="GO" id="GO:0003700">
    <property type="term" value="F:DNA-binding transcription factor activity"/>
    <property type="evidence" value="ECO:0007669"/>
    <property type="project" value="InterPro"/>
</dbReference>
<dbReference type="CDD" id="cd07377">
    <property type="entry name" value="WHTH_GntR"/>
    <property type="match status" value="1"/>
</dbReference>
<dbReference type="CDD" id="cd00609">
    <property type="entry name" value="AAT_like"/>
    <property type="match status" value="1"/>
</dbReference>
<comment type="similarity">
    <text evidence="1">In the C-terminal section; belongs to the class-I pyridoxal-phosphate-dependent aminotransferase family.</text>
</comment>
<dbReference type="EMBL" id="QNQU01000010">
    <property type="protein sequence ID" value="RBQ06775.1"/>
    <property type="molecule type" value="Genomic_DNA"/>
</dbReference>
<evidence type="ECO:0000256" key="5">
    <source>
        <dbReference type="ARBA" id="ARBA00023163"/>
    </source>
</evidence>
<dbReference type="RefSeq" id="WP_113949338.1">
    <property type="nucleotide sequence ID" value="NZ_QNQU01000010.1"/>
</dbReference>
<dbReference type="InterPro" id="IPR015424">
    <property type="entry name" value="PyrdxlP-dep_Trfase"/>
</dbReference>
<dbReference type="InterPro" id="IPR015421">
    <property type="entry name" value="PyrdxlP-dep_Trfase_major"/>
</dbReference>
<evidence type="ECO:0000259" key="6">
    <source>
        <dbReference type="PROSITE" id="PS50949"/>
    </source>
</evidence>
<keyword evidence="5" id="KW-0804">Transcription</keyword>